<evidence type="ECO:0000313" key="4">
    <source>
        <dbReference type="EMBL" id="KAI7741229.1"/>
    </source>
</evidence>
<feature type="region of interest" description="Disordered" evidence="2">
    <location>
        <begin position="225"/>
        <end position="412"/>
    </location>
</feature>
<feature type="compositionally biased region" description="Basic and acidic residues" evidence="2">
    <location>
        <begin position="326"/>
        <end position="360"/>
    </location>
</feature>
<evidence type="ECO:0000313" key="5">
    <source>
        <dbReference type="Proteomes" id="UP001206925"/>
    </source>
</evidence>
<feature type="region of interest" description="Disordered" evidence="2">
    <location>
        <begin position="45"/>
        <end position="198"/>
    </location>
</feature>
<keyword evidence="5" id="KW-1185">Reference proteome</keyword>
<proteinExistence type="predicted"/>
<feature type="compositionally biased region" description="Basic and acidic residues" evidence="2">
    <location>
        <begin position="181"/>
        <end position="198"/>
    </location>
</feature>
<feature type="compositionally biased region" description="Basic and acidic residues" evidence="2">
    <location>
        <begin position="135"/>
        <end position="155"/>
    </location>
</feature>
<keyword evidence="1" id="KW-0862">Zinc</keyword>
<dbReference type="InterPro" id="IPR000571">
    <property type="entry name" value="Znf_CCCH"/>
</dbReference>
<evidence type="ECO:0000256" key="2">
    <source>
        <dbReference type="SAM" id="MobiDB-lite"/>
    </source>
</evidence>
<feature type="domain" description="C3H1-type" evidence="3">
    <location>
        <begin position="197"/>
        <end position="223"/>
    </location>
</feature>
<dbReference type="AlphaFoldDB" id="A0AAD5CIQ9"/>
<feature type="compositionally biased region" description="Basic and acidic residues" evidence="2">
    <location>
        <begin position="384"/>
        <end position="393"/>
    </location>
</feature>
<keyword evidence="1" id="KW-0479">Metal-binding</keyword>
<evidence type="ECO:0000256" key="1">
    <source>
        <dbReference type="PROSITE-ProRule" id="PRU00723"/>
    </source>
</evidence>
<feature type="compositionally biased region" description="Polar residues" evidence="2">
    <location>
        <begin position="373"/>
        <end position="383"/>
    </location>
</feature>
<gene>
    <name evidence="4" type="ORF">M8C21_023839</name>
</gene>
<name>A0AAD5CIQ9_AMBAR</name>
<dbReference type="PANTHER" id="PTHR36886:SF8">
    <property type="entry name" value="ZINC FINGER CCCH DOMAIN-CONTAINING PROTEIN 38"/>
    <property type="match status" value="1"/>
</dbReference>
<dbReference type="PROSITE" id="PS50103">
    <property type="entry name" value="ZF_C3H1"/>
    <property type="match status" value="1"/>
</dbReference>
<protein>
    <recommendedName>
        <fullName evidence="3">C3H1-type domain-containing protein</fullName>
    </recommendedName>
</protein>
<accession>A0AAD5CIQ9</accession>
<keyword evidence="1" id="KW-0863">Zinc-finger</keyword>
<feature type="compositionally biased region" description="Basic and acidic residues" evidence="2">
    <location>
        <begin position="225"/>
        <end position="265"/>
    </location>
</feature>
<feature type="compositionally biased region" description="Basic and acidic residues" evidence="2">
    <location>
        <begin position="65"/>
        <end position="77"/>
    </location>
</feature>
<reference evidence="4" key="1">
    <citation type="submission" date="2022-06" db="EMBL/GenBank/DDBJ databases">
        <title>Uncovering the hologenomic basis of an extraordinary plant invasion.</title>
        <authorList>
            <person name="Bieker V.C."/>
            <person name="Martin M.D."/>
            <person name="Gilbert T."/>
            <person name="Hodgins K."/>
            <person name="Battlay P."/>
            <person name="Petersen B."/>
            <person name="Wilson J."/>
        </authorList>
    </citation>
    <scope>NUCLEOTIDE SEQUENCE</scope>
    <source>
        <strain evidence="4">AA19_3_7</strain>
        <tissue evidence="4">Leaf</tissue>
    </source>
</reference>
<comment type="caution">
    <text evidence="4">The sequence shown here is derived from an EMBL/GenBank/DDBJ whole genome shotgun (WGS) entry which is preliminary data.</text>
</comment>
<evidence type="ECO:0000259" key="3">
    <source>
        <dbReference type="PROSITE" id="PS50103"/>
    </source>
</evidence>
<dbReference type="InterPro" id="IPR052650">
    <property type="entry name" value="Zinc_finger_CCCH"/>
</dbReference>
<feature type="region of interest" description="Disordered" evidence="2">
    <location>
        <begin position="606"/>
        <end position="701"/>
    </location>
</feature>
<feature type="zinc finger region" description="C3H1-type" evidence="1">
    <location>
        <begin position="197"/>
        <end position="223"/>
    </location>
</feature>
<dbReference type="Proteomes" id="UP001206925">
    <property type="component" value="Unassembled WGS sequence"/>
</dbReference>
<organism evidence="4 5">
    <name type="scientific">Ambrosia artemisiifolia</name>
    <name type="common">Common ragweed</name>
    <dbReference type="NCBI Taxonomy" id="4212"/>
    <lineage>
        <taxon>Eukaryota</taxon>
        <taxon>Viridiplantae</taxon>
        <taxon>Streptophyta</taxon>
        <taxon>Embryophyta</taxon>
        <taxon>Tracheophyta</taxon>
        <taxon>Spermatophyta</taxon>
        <taxon>Magnoliopsida</taxon>
        <taxon>eudicotyledons</taxon>
        <taxon>Gunneridae</taxon>
        <taxon>Pentapetalae</taxon>
        <taxon>asterids</taxon>
        <taxon>campanulids</taxon>
        <taxon>Asterales</taxon>
        <taxon>Asteraceae</taxon>
        <taxon>Asteroideae</taxon>
        <taxon>Heliantheae alliance</taxon>
        <taxon>Heliantheae</taxon>
        <taxon>Ambrosia</taxon>
    </lineage>
</organism>
<feature type="compositionally biased region" description="Basic and acidic residues" evidence="2">
    <location>
        <begin position="646"/>
        <end position="701"/>
    </location>
</feature>
<feature type="compositionally biased region" description="Basic and acidic residues" evidence="2">
    <location>
        <begin position="282"/>
        <end position="294"/>
    </location>
</feature>
<feature type="compositionally biased region" description="Polar residues" evidence="2">
    <location>
        <begin position="632"/>
        <end position="643"/>
    </location>
</feature>
<dbReference type="GO" id="GO:0008270">
    <property type="term" value="F:zinc ion binding"/>
    <property type="evidence" value="ECO:0007669"/>
    <property type="project" value="UniProtKB-KW"/>
</dbReference>
<feature type="compositionally biased region" description="Polar residues" evidence="2">
    <location>
        <begin position="51"/>
        <end position="61"/>
    </location>
</feature>
<dbReference type="PANTHER" id="PTHR36886">
    <property type="entry name" value="PROTEIN FRIGIDA-ESSENTIAL 1"/>
    <property type="match status" value="1"/>
</dbReference>
<dbReference type="SMART" id="SM00356">
    <property type="entry name" value="ZnF_C3H1"/>
    <property type="match status" value="1"/>
</dbReference>
<dbReference type="EMBL" id="JAMZMK010008234">
    <property type="protein sequence ID" value="KAI7741229.1"/>
    <property type="molecule type" value="Genomic_DNA"/>
</dbReference>
<sequence>MSGRRRRSETIWDDKEEKRISAEIHSNISPGRSGYWSKSEAHDDVMHRNFSRSPSRNRLQGNRNGPRDDDIRRDRNRMYSHQTPDGWERQYSTHPSDDSYDLPYRSRDKGVGGNVRMSRERERTRSPHRSRSRSRSRDFVSRSRENTRGPRRESDASYPNMRNDSKDFASRGGGNNMTESWNRRTDYKDGSRHNDYRNTRTPCKFFAAGNCNRDYCKFSHDVPEAARGYNDDRNIGNRNRAWHDDQQPHDDRNAESNLGKMEKKKSWNSSVWNDVESGGFQDDMKSHPNVDNKRSSWNGPTSWDDVSGTSRQDHTSDDNNNNTWDSRGDKKKLFDGHASRDASGFHDAKSRRNLDKKRSSWNDPTSWDDASGSGFSNVSNTSNKYEESAKESLNDNNVKGGMSAKYGSNVDRNRTKKWDGPLWDELGEPVVVQTDNNIRKWDAPGSSKVASHNAEIVVNNRDLNSVVPEDFNQQVLTSGNDLIQNVHDMNTQSHSYLNGSEQRQMLLSNPYNGPLNGQGQGQGMYVHTENQNKEGGNPVKPLEMDVSQPRAANVVNDTSLTSQLAPQANTLPVEIPHIGRLPQLYPESNLASAIDYLKSLPNSAYNQDTKAKEEQDSVTNMEVKPSVPMGTLSGSVTQQNQTPADPVRESSKLSEIGVMKKEAVDATDKRVAENDKKEEESAKADNAADAHGKVEEGDTGNDEKAMRLFKVGLVEFVKEILKPKWKEGKMSRDVHKTVVKKVVEKVTSSIQGTQIPRTQPKIDQYLAYSKPKITKLAEAYMEKLLKS</sequence>